<evidence type="ECO:0000259" key="2">
    <source>
        <dbReference type="Pfam" id="PF21937"/>
    </source>
</evidence>
<keyword evidence="1" id="KW-0472">Membrane</keyword>
<sequence>MDMNTKLLWLTGPMQGRELRLPQGELSMGPCGDVMIPLSERESIQISVTEEGVFIRDSIPVWCNGVAANTQEPLPFGQAIEISGVGFILGSLDQSLAWQRLPEHVKAKASGGRRLFLSFITLMTVVLMSFVVMLPKNIEPTFNPHMWLQSQLNVPSLTQVKASWNEDGVVSLSGYCDNSLVMSKLKEGLKLHGIRFNTSAVCTDELISNVEAVLNANGYQDVHVSPSRIMGEVRISGAIQSGQQWEKVSRELDQIHGLKHWQVTNDIGGFVQKLISALRDKGLLDGLMIERRQDSIVVTGQIRDLVRSQIRQVTKELLSNTGQNVDLRFENIPLRDSISRYLSGEIMSFGGNQSHPFVELSSGKRLTLNSKLDNGYMVTHIDFKGLDLTRDGQLIHIPFIL</sequence>
<feature type="transmembrane region" description="Helical" evidence="1">
    <location>
        <begin position="115"/>
        <end position="134"/>
    </location>
</feature>
<keyword evidence="1" id="KW-0812">Transmembrane</keyword>
<comment type="caution">
    <text evidence="3">The sequence shown here is derived from an EMBL/GenBank/DDBJ whole genome shotgun (WGS) entry which is preliminary data.</text>
</comment>
<evidence type="ECO:0000313" key="3">
    <source>
        <dbReference type="EMBL" id="EFP98608.1"/>
    </source>
</evidence>
<dbReference type="STRING" id="796620.VIBC2010_08673"/>
<dbReference type="NCBIfam" id="TIGR02500">
    <property type="entry name" value="type_III_yscD"/>
    <property type="match status" value="1"/>
</dbReference>
<dbReference type="InterPro" id="IPR053947">
    <property type="entry name" value="YscD_ppl__2nd"/>
</dbReference>
<name>E3BEJ1_9VIBR</name>
<proteinExistence type="predicted"/>
<protein>
    <submittedName>
        <fullName evidence="3">YscD/HrpQ family type III secretion apparatus protein</fullName>
    </submittedName>
</protein>
<dbReference type="Gene3D" id="3.30.1340.30">
    <property type="match status" value="1"/>
</dbReference>
<evidence type="ECO:0000313" key="4">
    <source>
        <dbReference type="Proteomes" id="UP000002943"/>
    </source>
</evidence>
<feature type="domain" description="YscD-like Bon-like" evidence="2">
    <location>
        <begin position="204"/>
        <end position="266"/>
    </location>
</feature>
<accession>E3BEJ1</accession>
<gene>
    <name evidence="3" type="ORF">VIBC2010_08673</name>
</gene>
<dbReference type="EMBL" id="AEIU01000002">
    <property type="protein sequence ID" value="EFP98608.1"/>
    <property type="molecule type" value="Genomic_DNA"/>
</dbReference>
<organism evidence="3 4">
    <name type="scientific">Vibrio caribbeanicus ATCC BAA-2122</name>
    <dbReference type="NCBI Taxonomy" id="796620"/>
    <lineage>
        <taxon>Bacteria</taxon>
        <taxon>Pseudomonadati</taxon>
        <taxon>Pseudomonadota</taxon>
        <taxon>Gammaproteobacteria</taxon>
        <taxon>Vibrionales</taxon>
        <taxon>Vibrionaceae</taxon>
        <taxon>Vibrio</taxon>
    </lineage>
</organism>
<dbReference type="Proteomes" id="UP000002943">
    <property type="component" value="Unassembled WGS sequence"/>
</dbReference>
<evidence type="ECO:0000256" key="1">
    <source>
        <dbReference type="SAM" id="Phobius"/>
    </source>
</evidence>
<dbReference type="Pfam" id="PF21937">
    <property type="entry name" value="Yop-YscD_ppl_2nd"/>
    <property type="match status" value="1"/>
</dbReference>
<dbReference type="InterPro" id="IPR012843">
    <property type="entry name" value="YscD"/>
</dbReference>
<reference evidence="3 4" key="1">
    <citation type="journal article" date="2012" name="Int. J. Syst. Evol. Microbiol.">
        <title>Vibrio caribbeanicus sp. nov., isolated from the marine sponge Scleritoderma cyanea.</title>
        <authorList>
            <person name="Hoffmann M."/>
            <person name="Monday S.R."/>
            <person name="Allard M.W."/>
            <person name="Strain E.A."/>
            <person name="Whittaker P."/>
            <person name="Naum M."/>
            <person name="McCarthy P.J."/>
            <person name="Lopez J.V."/>
            <person name="Fischer M."/>
            <person name="Brown E.W."/>
        </authorList>
    </citation>
    <scope>NUCLEOTIDE SEQUENCE [LARGE SCALE GENOMIC DNA]</scope>
    <source>
        <strain evidence="3 4">ATCC BAA-2122</strain>
    </source>
</reference>
<keyword evidence="4" id="KW-1185">Reference proteome</keyword>
<dbReference type="eggNOG" id="ENOG50307NE">
    <property type="taxonomic scope" value="Bacteria"/>
</dbReference>
<keyword evidence="1" id="KW-1133">Transmembrane helix</keyword>
<dbReference type="AlphaFoldDB" id="E3BEJ1"/>